<sequence>MFSYKKGNTLKDILCPAEPHAPKRMERIFKSTPSAVVQHPTKGNSIPLKHYATCYTEGEVYMLKCLCGKVYVGQTGRQIKATIKEHRGDIKNLK</sequence>
<organism evidence="1 2">
    <name type="scientific">Xenopus laevis</name>
    <name type="common">African clawed frog</name>
    <dbReference type="NCBI Taxonomy" id="8355"/>
    <lineage>
        <taxon>Eukaryota</taxon>
        <taxon>Metazoa</taxon>
        <taxon>Chordata</taxon>
        <taxon>Craniata</taxon>
        <taxon>Vertebrata</taxon>
        <taxon>Euteleostomi</taxon>
        <taxon>Amphibia</taxon>
        <taxon>Batrachia</taxon>
        <taxon>Anura</taxon>
        <taxon>Pipoidea</taxon>
        <taxon>Pipidae</taxon>
        <taxon>Xenopodinae</taxon>
        <taxon>Xenopus</taxon>
        <taxon>Xenopus</taxon>
    </lineage>
</organism>
<proteinExistence type="predicted"/>
<accession>A0A974DPV4</accession>
<dbReference type="Proteomes" id="UP000694892">
    <property type="component" value="Chromosome 2L"/>
</dbReference>
<evidence type="ECO:0000313" key="2">
    <source>
        <dbReference type="Proteomes" id="UP000694892"/>
    </source>
</evidence>
<dbReference type="EMBL" id="CM004468">
    <property type="protein sequence ID" value="OCT95737.1"/>
    <property type="molecule type" value="Genomic_DNA"/>
</dbReference>
<evidence type="ECO:0008006" key="3">
    <source>
        <dbReference type="Google" id="ProtNLM"/>
    </source>
</evidence>
<reference evidence="2" key="1">
    <citation type="journal article" date="2016" name="Nature">
        <title>Genome evolution in the allotetraploid frog Xenopus laevis.</title>
        <authorList>
            <person name="Session A.M."/>
            <person name="Uno Y."/>
            <person name="Kwon T."/>
            <person name="Chapman J.A."/>
            <person name="Toyoda A."/>
            <person name="Takahashi S."/>
            <person name="Fukui A."/>
            <person name="Hikosaka A."/>
            <person name="Suzuki A."/>
            <person name="Kondo M."/>
            <person name="van Heeringen S.J."/>
            <person name="Quigley I."/>
            <person name="Heinz S."/>
            <person name="Ogino H."/>
            <person name="Ochi H."/>
            <person name="Hellsten U."/>
            <person name="Lyons J.B."/>
            <person name="Simakov O."/>
            <person name="Putnam N."/>
            <person name="Stites J."/>
            <person name="Kuroki Y."/>
            <person name="Tanaka T."/>
            <person name="Michiue T."/>
            <person name="Watanabe M."/>
            <person name="Bogdanovic O."/>
            <person name="Lister R."/>
            <person name="Georgiou G."/>
            <person name="Paranjpe S.S."/>
            <person name="van Kruijsbergen I."/>
            <person name="Shu S."/>
            <person name="Carlson J."/>
            <person name="Kinoshita T."/>
            <person name="Ohta Y."/>
            <person name="Mawaribuchi S."/>
            <person name="Jenkins J."/>
            <person name="Grimwood J."/>
            <person name="Schmutz J."/>
            <person name="Mitros T."/>
            <person name="Mozaffari S.V."/>
            <person name="Suzuki Y."/>
            <person name="Haramoto Y."/>
            <person name="Yamamoto T.S."/>
            <person name="Takagi C."/>
            <person name="Heald R."/>
            <person name="Miller K."/>
            <person name="Haudenschild C."/>
            <person name="Kitzman J."/>
            <person name="Nakayama T."/>
            <person name="Izutsu Y."/>
            <person name="Robert J."/>
            <person name="Fortriede J."/>
            <person name="Burns K."/>
            <person name="Lotay V."/>
            <person name="Karimi K."/>
            <person name="Yasuoka Y."/>
            <person name="Dichmann D.S."/>
            <person name="Flajnik M.F."/>
            <person name="Houston D.W."/>
            <person name="Shendure J."/>
            <person name="DuPasquier L."/>
            <person name="Vize P.D."/>
            <person name="Zorn A.M."/>
            <person name="Ito M."/>
            <person name="Marcotte E.M."/>
            <person name="Wallingford J.B."/>
            <person name="Ito Y."/>
            <person name="Asashima M."/>
            <person name="Ueno N."/>
            <person name="Matsuda Y."/>
            <person name="Veenstra G.J."/>
            <person name="Fujiyama A."/>
            <person name="Harland R.M."/>
            <person name="Taira M."/>
            <person name="Rokhsar D.S."/>
        </authorList>
    </citation>
    <scope>NUCLEOTIDE SEQUENCE [LARGE SCALE GENOMIC DNA]</scope>
    <source>
        <strain evidence="2">J</strain>
    </source>
</reference>
<protein>
    <recommendedName>
        <fullName evidence="3">GIY-YIG domain-containing protein</fullName>
    </recommendedName>
</protein>
<dbReference type="AlphaFoldDB" id="A0A974DPV4"/>
<evidence type="ECO:0000313" key="1">
    <source>
        <dbReference type="EMBL" id="OCT95737.1"/>
    </source>
</evidence>
<name>A0A974DPV4_XENLA</name>
<gene>
    <name evidence="1" type="ORF">XELAEV_18013424mg</name>
</gene>